<dbReference type="Pfam" id="PF00188">
    <property type="entry name" value="CAP"/>
    <property type="match status" value="1"/>
</dbReference>
<feature type="region of interest" description="Disordered" evidence="1">
    <location>
        <begin position="179"/>
        <end position="271"/>
    </location>
</feature>
<dbReference type="AlphaFoldDB" id="A0A6A4ZD49"/>
<dbReference type="Gene3D" id="3.40.33.10">
    <property type="entry name" value="CAP"/>
    <property type="match status" value="1"/>
</dbReference>
<evidence type="ECO:0000256" key="1">
    <source>
        <dbReference type="SAM" id="MobiDB-lite"/>
    </source>
</evidence>
<feature type="non-terminal residue" evidence="3">
    <location>
        <position position="416"/>
    </location>
</feature>
<reference evidence="3" key="1">
    <citation type="submission" date="2019-06" db="EMBL/GenBank/DDBJ databases">
        <title>Genomics analysis of Aphanomyces spp. identifies a new class of oomycete effector associated with host adaptation.</title>
        <authorList>
            <person name="Gaulin E."/>
        </authorList>
    </citation>
    <scope>NUCLEOTIDE SEQUENCE</scope>
    <source>
        <strain evidence="3">CBS 578.67</strain>
    </source>
</reference>
<feature type="compositionally biased region" description="Pro residues" evidence="1">
    <location>
        <begin position="230"/>
        <end position="267"/>
    </location>
</feature>
<evidence type="ECO:0000313" key="3">
    <source>
        <dbReference type="EMBL" id="KAF0711631.1"/>
    </source>
</evidence>
<dbReference type="EMBL" id="VJMH01001549">
    <property type="protein sequence ID" value="KAF0711631.1"/>
    <property type="molecule type" value="Genomic_DNA"/>
</dbReference>
<dbReference type="InterPro" id="IPR014044">
    <property type="entry name" value="CAP_dom"/>
</dbReference>
<organism evidence="3">
    <name type="scientific">Aphanomyces stellatus</name>
    <dbReference type="NCBI Taxonomy" id="120398"/>
    <lineage>
        <taxon>Eukaryota</taxon>
        <taxon>Sar</taxon>
        <taxon>Stramenopiles</taxon>
        <taxon>Oomycota</taxon>
        <taxon>Saprolegniomycetes</taxon>
        <taxon>Saprolegniales</taxon>
        <taxon>Verrucalvaceae</taxon>
        <taxon>Aphanomyces</taxon>
    </lineage>
</organism>
<feature type="non-terminal residue" evidence="3">
    <location>
        <position position="1"/>
    </location>
</feature>
<dbReference type="SUPFAM" id="SSF55797">
    <property type="entry name" value="PR-1-like"/>
    <property type="match status" value="1"/>
</dbReference>
<dbReference type="SMART" id="SM00198">
    <property type="entry name" value="SCP"/>
    <property type="match status" value="1"/>
</dbReference>
<accession>A0A6A4ZD49</accession>
<feature type="compositionally biased region" description="Low complexity" evidence="1">
    <location>
        <begin position="217"/>
        <end position="229"/>
    </location>
</feature>
<comment type="caution">
    <text evidence="3">The sequence shown here is derived from an EMBL/GenBank/DDBJ whole genome shotgun (WGS) entry which is preliminary data.</text>
</comment>
<dbReference type="PANTHER" id="PTHR10334">
    <property type="entry name" value="CYSTEINE-RICH SECRETORY PROTEIN-RELATED"/>
    <property type="match status" value="1"/>
</dbReference>
<protein>
    <recommendedName>
        <fullName evidence="2">SCP domain-containing protein</fullName>
    </recommendedName>
</protein>
<dbReference type="InterPro" id="IPR035940">
    <property type="entry name" value="CAP_sf"/>
</dbReference>
<dbReference type="PRINTS" id="PR01217">
    <property type="entry name" value="PRICHEXTENSN"/>
</dbReference>
<dbReference type="InterPro" id="IPR001283">
    <property type="entry name" value="CRISP-related"/>
</dbReference>
<dbReference type="OrthoDB" id="337038at2759"/>
<sequence>TRASFKPTNNEAKLRREIHRTFEPDAGRCGYTRFEPALLSSWKAQFGVIAQRNGFLPPQATSVTDAATAHAPDEIQRFTNTLEAVQKAKMANPGAEFTAFNQFALLSQDEFNAVLANAFGNPDVADAAPLATEATTTTSLDWSTSTCNPVVKIQGRQRGTLGVGMCNVAESISYPQLRGPLIPTTKAPSPPTTTKMKPPTTTKRSIGNPPPGKAIATSTPVPKTTTPTAKPTPKPTPKPTTKPTPAPTPKSSPTPQPSLLPFPPSPPGRGMQDQLIAQTNKIRAAHNLSPVTWNAALAVQMQAWADTCPGFKHGGPSGWQNLATNVRCGSGSPDCLSLVGASWLWYDQEEALWDYTANACSNGNWATCGHFSNMMSPTVKSIACGWSDCVNGNYVWCNYLTPVLNPVIPRILGMTK</sequence>
<name>A0A6A4ZD49_9STRA</name>
<proteinExistence type="predicted"/>
<gene>
    <name evidence="3" type="ORF">As57867_005154</name>
</gene>
<evidence type="ECO:0000259" key="2">
    <source>
        <dbReference type="SMART" id="SM00198"/>
    </source>
</evidence>
<feature type="domain" description="SCP" evidence="2">
    <location>
        <begin position="270"/>
        <end position="401"/>
    </location>
</feature>
<feature type="compositionally biased region" description="Low complexity" evidence="1">
    <location>
        <begin position="183"/>
        <end position="203"/>
    </location>
</feature>